<accession>A0ABU5ZRL9</accession>
<sequence length="237" mass="27591">MKKISLINLSLIVIIGVYLIKKDDIKQSTFEEITAERLNIVGKNGNKYVVISNPEKQASPSENNKSLKHYRQSREPGLVFFNSEGDEVGGLIFDADSTNSYQYFTFDQYKGDQVMYLAKDETLVDGNWKRWYGLIFNERSNKPQKKILEEYQKIIQSNLDSTELKKQLKEFWSYEKGNREMNRMFVGRETNGEIGIFLTDRTEKPRLHIYVDSLGTPFIKTFDQQGNATNILKTRKE</sequence>
<evidence type="ECO:0000313" key="2">
    <source>
        <dbReference type="Proteomes" id="UP001327027"/>
    </source>
</evidence>
<evidence type="ECO:0000313" key="1">
    <source>
        <dbReference type="EMBL" id="MEB3344683.1"/>
    </source>
</evidence>
<protein>
    <submittedName>
        <fullName evidence="1">Uncharacterized protein</fullName>
    </submittedName>
</protein>
<dbReference type="Proteomes" id="UP001327027">
    <property type="component" value="Unassembled WGS sequence"/>
</dbReference>
<comment type="caution">
    <text evidence="1">The sequence shown here is derived from an EMBL/GenBank/DDBJ whole genome shotgun (WGS) entry which is preliminary data.</text>
</comment>
<proteinExistence type="predicted"/>
<organism evidence="1 2">
    <name type="scientific">Aquimarina gracilis</name>
    <dbReference type="NCBI Taxonomy" id="874422"/>
    <lineage>
        <taxon>Bacteria</taxon>
        <taxon>Pseudomonadati</taxon>
        <taxon>Bacteroidota</taxon>
        <taxon>Flavobacteriia</taxon>
        <taxon>Flavobacteriales</taxon>
        <taxon>Flavobacteriaceae</taxon>
        <taxon>Aquimarina</taxon>
    </lineage>
</organism>
<keyword evidence="2" id="KW-1185">Reference proteome</keyword>
<reference evidence="1 2" key="1">
    <citation type="journal article" date="2013" name="Int. J. Syst. Evol. Microbiol.">
        <title>Aquimarina gracilis sp. nov., isolated from the gut microflora of a mussel, Mytilus coruscus, and emended description of Aquimarina spongiae.</title>
        <authorList>
            <person name="Park S.C."/>
            <person name="Choe H.N."/>
            <person name="Baik K.S."/>
            <person name="Seong C.N."/>
        </authorList>
    </citation>
    <scope>NUCLEOTIDE SEQUENCE [LARGE SCALE GENOMIC DNA]</scope>
    <source>
        <strain evidence="1 2">PSC32</strain>
    </source>
</reference>
<gene>
    <name evidence="1" type="ORF">U6A24_04375</name>
</gene>
<name>A0ABU5ZRL9_9FLAO</name>
<dbReference type="RefSeq" id="WP_324178723.1">
    <property type="nucleotide sequence ID" value="NZ_BAABAW010000003.1"/>
</dbReference>
<dbReference type="EMBL" id="JAYKLX010000002">
    <property type="protein sequence ID" value="MEB3344683.1"/>
    <property type="molecule type" value="Genomic_DNA"/>
</dbReference>